<dbReference type="Proteomes" id="UP000002296">
    <property type="component" value="Unassembled WGS sequence"/>
</dbReference>
<name>Q4CKE8_TRYCC</name>
<dbReference type="RefSeq" id="XP_802196.1">
    <property type="nucleotide sequence ID" value="XM_797103.1"/>
</dbReference>
<sequence>MTNATARERNKAAVQRLFARGRSSPAPWTCPPVRCADGTLLPDMRLSKQWQLA</sequence>
<dbReference type="KEGG" id="tcr:456021.10"/>
<keyword evidence="2" id="KW-1185">Reference proteome</keyword>
<organism evidence="1 2">
    <name type="scientific">Trypanosoma cruzi (strain CL Brener)</name>
    <dbReference type="NCBI Taxonomy" id="353153"/>
    <lineage>
        <taxon>Eukaryota</taxon>
        <taxon>Discoba</taxon>
        <taxon>Euglenozoa</taxon>
        <taxon>Kinetoplastea</taxon>
        <taxon>Metakinetoplastina</taxon>
        <taxon>Trypanosomatida</taxon>
        <taxon>Trypanosomatidae</taxon>
        <taxon>Trypanosoma</taxon>
        <taxon>Schizotrypanum</taxon>
    </lineage>
</organism>
<dbReference type="InParanoid" id="Q4CKE8"/>
<reference evidence="1 2" key="1">
    <citation type="journal article" date="2005" name="Science">
        <title>The genome sequence of Trypanosoma cruzi, etiologic agent of Chagas disease.</title>
        <authorList>
            <person name="El-Sayed N.M."/>
            <person name="Myler P.J."/>
            <person name="Bartholomeu D.C."/>
            <person name="Nilsson D."/>
            <person name="Aggarwal G."/>
            <person name="Tran A.N."/>
            <person name="Ghedin E."/>
            <person name="Worthey E.A."/>
            <person name="Delcher A.L."/>
            <person name="Blandin G."/>
            <person name="Westenberger S.J."/>
            <person name="Caler E."/>
            <person name="Cerqueira G.C."/>
            <person name="Branche C."/>
            <person name="Haas B."/>
            <person name="Anupama A."/>
            <person name="Arner E."/>
            <person name="Aslund L."/>
            <person name="Attipoe P."/>
            <person name="Bontempi E."/>
            <person name="Bringaud F."/>
            <person name="Burton P."/>
            <person name="Cadag E."/>
            <person name="Campbell D.A."/>
            <person name="Carrington M."/>
            <person name="Crabtree J."/>
            <person name="Darban H."/>
            <person name="da Silveira J.F."/>
            <person name="de Jong P."/>
            <person name="Edwards K."/>
            <person name="Englund P.T."/>
            <person name="Fazelina G."/>
            <person name="Feldblyum T."/>
            <person name="Ferella M."/>
            <person name="Frasch A.C."/>
            <person name="Gull K."/>
            <person name="Horn D."/>
            <person name="Hou L."/>
            <person name="Huang Y."/>
            <person name="Kindlund E."/>
            <person name="Klingbeil M."/>
            <person name="Kluge S."/>
            <person name="Koo H."/>
            <person name="Lacerda D."/>
            <person name="Levin M.J."/>
            <person name="Lorenzi H."/>
            <person name="Louie T."/>
            <person name="Machado C.R."/>
            <person name="McCulloch R."/>
            <person name="McKenna A."/>
            <person name="Mizuno Y."/>
            <person name="Mottram J.C."/>
            <person name="Nelson S."/>
            <person name="Ochaya S."/>
            <person name="Osoegawa K."/>
            <person name="Pai G."/>
            <person name="Parsons M."/>
            <person name="Pentony M."/>
            <person name="Pettersson U."/>
            <person name="Pop M."/>
            <person name="Ramirez J.L."/>
            <person name="Rinta J."/>
            <person name="Robertson L."/>
            <person name="Salzberg S.L."/>
            <person name="Sanchez D.O."/>
            <person name="Seyler A."/>
            <person name="Sharma R."/>
            <person name="Shetty J."/>
            <person name="Simpson A.J."/>
            <person name="Sisk E."/>
            <person name="Tammi M.T."/>
            <person name="Tarleton R."/>
            <person name="Teixeira S."/>
            <person name="Van Aken S."/>
            <person name="Vogt C."/>
            <person name="Ward P.N."/>
            <person name="Wickstead B."/>
            <person name="Wortman J."/>
            <person name="White O."/>
            <person name="Fraser C.M."/>
            <person name="Stuart K.D."/>
            <person name="Andersson B."/>
        </authorList>
    </citation>
    <scope>NUCLEOTIDE SEQUENCE [LARGE SCALE GENOMIC DNA]</scope>
    <source>
        <strain evidence="1 2">CL Brener</strain>
    </source>
</reference>
<dbReference type="PaxDb" id="353153-Q4CKE8"/>
<feature type="non-terminal residue" evidence="1">
    <location>
        <position position="53"/>
    </location>
</feature>
<gene>
    <name evidence="1" type="ORF">Tc00.1047053456021.10</name>
</gene>
<dbReference type="OMA" id="IMRGEFY"/>
<dbReference type="GeneID" id="3531245"/>
<accession>Q4CKE8</accession>
<proteinExistence type="predicted"/>
<comment type="caution">
    <text evidence="1">The sequence shown here is derived from an EMBL/GenBank/DDBJ whole genome shotgun (WGS) entry which is preliminary data.</text>
</comment>
<dbReference type="AlphaFoldDB" id="Q4CKE8"/>
<evidence type="ECO:0000313" key="1">
    <source>
        <dbReference type="EMBL" id="EAN80750.1"/>
    </source>
</evidence>
<protein>
    <submittedName>
        <fullName evidence="1">Uncharacterized protein</fullName>
    </submittedName>
</protein>
<dbReference type="EMBL" id="AAHK01008896">
    <property type="protein sequence ID" value="EAN80750.1"/>
    <property type="molecule type" value="Genomic_DNA"/>
</dbReference>
<evidence type="ECO:0000313" key="2">
    <source>
        <dbReference type="Proteomes" id="UP000002296"/>
    </source>
</evidence>